<keyword evidence="11" id="KW-0479">Metal-binding</keyword>
<keyword evidence="17" id="KW-1185">Reference proteome</keyword>
<feature type="binding site" evidence="11">
    <location>
        <position position="978"/>
    </location>
    <ligand>
        <name>Ca(2+)</name>
        <dbReference type="ChEBI" id="CHEBI:29108"/>
    </ligand>
</feature>
<comment type="similarity">
    <text evidence="12">Belongs to the calcium channel alpha-1 subunit (TC 1.A.1.11) family.</text>
</comment>
<feature type="compositionally biased region" description="Polar residues" evidence="13">
    <location>
        <begin position="284"/>
        <end position="325"/>
    </location>
</feature>
<feature type="transmembrane region" description="Helical" evidence="14">
    <location>
        <begin position="821"/>
        <end position="839"/>
    </location>
</feature>
<accession>A0A9W7L2F9</accession>
<feature type="transmembrane region" description="Helical" evidence="14">
    <location>
        <begin position="1179"/>
        <end position="1203"/>
    </location>
</feature>
<feature type="binding site" evidence="11">
    <location>
        <position position="587"/>
    </location>
    <ligand>
        <name>Ca(2+)</name>
        <dbReference type="ChEBI" id="CHEBI:29108"/>
    </ligand>
</feature>
<dbReference type="OrthoDB" id="193091at2759"/>
<dbReference type="PANTHER" id="PTHR10037:SF62">
    <property type="entry name" value="SODIUM CHANNEL PROTEIN 60E"/>
    <property type="match status" value="1"/>
</dbReference>
<feature type="compositionally biased region" description="Basic residues" evidence="13">
    <location>
        <begin position="2030"/>
        <end position="2041"/>
    </location>
</feature>
<dbReference type="GO" id="GO:0005248">
    <property type="term" value="F:voltage-gated sodium channel activity"/>
    <property type="evidence" value="ECO:0007669"/>
    <property type="project" value="TreeGrafter"/>
</dbReference>
<feature type="region of interest" description="Disordered" evidence="13">
    <location>
        <begin position="2027"/>
        <end position="2056"/>
    </location>
</feature>
<dbReference type="Gene3D" id="1.10.287.70">
    <property type="match status" value="4"/>
</dbReference>
<feature type="domain" description="Ion transport" evidence="15">
    <location>
        <begin position="790"/>
        <end position="1025"/>
    </location>
</feature>
<feature type="transmembrane region" description="Helical" evidence="14">
    <location>
        <begin position="1407"/>
        <end position="1429"/>
    </location>
</feature>
<feature type="compositionally biased region" description="Low complexity" evidence="13">
    <location>
        <begin position="79"/>
        <end position="92"/>
    </location>
</feature>
<keyword evidence="11 12" id="KW-0106">Calcium</keyword>
<feature type="transmembrane region" description="Helical" evidence="14">
    <location>
        <begin position="915"/>
        <end position="936"/>
    </location>
</feature>
<feature type="compositionally biased region" description="Low complexity" evidence="13">
    <location>
        <begin position="27"/>
        <end position="44"/>
    </location>
</feature>
<evidence type="ECO:0000256" key="6">
    <source>
        <dbReference type="ARBA" id="ARBA00022989"/>
    </source>
</evidence>
<feature type="region of interest" description="Disordered" evidence="13">
    <location>
        <begin position="1759"/>
        <end position="1784"/>
    </location>
</feature>
<dbReference type="GO" id="GO:0005891">
    <property type="term" value="C:voltage-gated calcium channel complex"/>
    <property type="evidence" value="ECO:0007669"/>
    <property type="project" value="InterPro"/>
</dbReference>
<feature type="transmembrane region" description="Helical" evidence="14">
    <location>
        <begin position="497"/>
        <end position="516"/>
    </location>
</feature>
<keyword evidence="8 14" id="KW-0472">Membrane</keyword>
<keyword evidence="12" id="KW-0107">Calcium channel</keyword>
<keyword evidence="10" id="KW-0407">Ion channel</keyword>
<feature type="compositionally biased region" description="Basic and acidic residues" evidence="13">
    <location>
        <begin position="2042"/>
        <end position="2056"/>
    </location>
</feature>
<feature type="region of interest" description="Disordered" evidence="13">
    <location>
        <begin position="1"/>
        <end position="325"/>
    </location>
</feature>
<feature type="compositionally biased region" description="Acidic residues" evidence="13">
    <location>
        <begin position="106"/>
        <end position="121"/>
    </location>
</feature>
<keyword evidence="5 12" id="KW-0851">Voltage-gated channel</keyword>
<dbReference type="FunFam" id="1.20.120.350:FF:000009">
    <property type="entry name" value="Voltage-dependent T-type calcium channel subunit alpha"/>
    <property type="match status" value="1"/>
</dbReference>
<keyword evidence="6 14" id="KW-1133">Transmembrane helix</keyword>
<dbReference type="InterPro" id="IPR002077">
    <property type="entry name" value="VDCCAlpha1"/>
</dbReference>
<evidence type="ECO:0000256" key="13">
    <source>
        <dbReference type="SAM" id="MobiDB-lite"/>
    </source>
</evidence>
<feature type="transmembrane region" description="Helical" evidence="14">
    <location>
        <begin position="983"/>
        <end position="1005"/>
    </location>
</feature>
<evidence type="ECO:0000313" key="16">
    <source>
        <dbReference type="EMBL" id="GMI22138.1"/>
    </source>
</evidence>
<feature type="transmembrane region" description="Helical" evidence="14">
    <location>
        <begin position="607"/>
        <end position="632"/>
    </location>
</feature>
<dbReference type="Proteomes" id="UP001165065">
    <property type="component" value="Unassembled WGS sequence"/>
</dbReference>
<feature type="domain" description="Ion transport" evidence="15">
    <location>
        <begin position="367"/>
        <end position="635"/>
    </location>
</feature>
<evidence type="ECO:0000256" key="5">
    <source>
        <dbReference type="ARBA" id="ARBA00022882"/>
    </source>
</evidence>
<comment type="caution">
    <text evidence="16">The sequence shown here is derived from an EMBL/GenBank/DDBJ whole genome shotgun (WGS) entry which is preliminary data.</text>
</comment>
<sequence>MSSSDSDALYEQTKDRGLPPPTADKPSSQYQYDSDSSGSDYAGGHLYPKQNKSYTDAPDTALASRKKREKHAPPPTAPPSYTTSHPAPATSPLTEPDMNTSRYDSDDSDESDESDDEDIDFSPEKSKVPKKEPFYTPKQQQAKNPPSKIDPVSDSEKLAVASQLPQHDTRSDGGVGAASTSSTSRLSPPAQSAAPPMEEESSGNTNNQSTISNARNRFASTASKGTSERTIDVFLDELQPSGASDSGGARAQFSREPSLKSIDTRSTASSKHHRTPQFGDRHQTPTYNKSFEMQTMRSNNTPMTEISLTDTPKGQSKTMDQSGTSHTKSFRELKKSFRRPYAKVNELGWKQSHWLRKWTIILSDSLIWEIGVLLLIIGNCITLSMASPLDDPSSNKAKILSGIEWFFSVAFTIELITKIIAMGYYTDENAYMRDNWNILDFIIVMFGWISELSGGGGGLTAMRAMRVLRPLRTIKGIPELKRIIEGMISSIPQLSTVFGLCAGVYCLFGILGMQLFSGKMSQRCQDVSTLEWDFDSGRFCSTSASYGRQCPEGSVCGDSGTSLNDNITNFDDIFRAFLTVFQSCTLEGWVDAMYCLMDTMPSAIPGLFFVFLIWVGSLFLLNLVTVVVYISYSESADKIAELSDGPGEADDLAKDLQTVTADNLNFIQENAKVLALQAVDDLNVSLLETSRRPEGLRKRKVVTNENGEEIEVDCEPENSKPEDKKSLRLQAVQLSEIASLLNAAVNQLVTIPNVIVHSHSHALDNEKQDECPDYNQSPGKFMCYKLVESKYFTILMNSLIIFNTICLASEHYDQSEAQTDFLATANVWFTIIFTFEIYAKIKGLGVDKFRQDPFNTFDSAIVFVSLIELMIGGEGGGGISALRSFRIMRLFKLLRSWVTLRRILKNMARTMNSSSAFIGLLALMIFVFSLVGMTMFGNTFDKECEEDSDGVQVCYAPRANYDSMFTAAVVSFQIMTMENWNEVLYIGILSNGIVAALFIILNLLIGGFLMMNIFLAILIDNYSAAVHEEIEMAKEKEKRHKEKEKIRGILEKGGSSQYGNGGDAELEQLLYDSDSSEAPEEDDSDDEAEEEQKVILDEDARASELFKDPSLHLSYKYNSLCIFRSGGRIRHAVYKLVLFPWFDRVILSLIIMNCVTLALNEPGADGLGPSGKLSDAIEILDAIFTYAFIFEFIFKLIAFGLILHPGSYARNSWNLLDGFIVITSFIELGSSGGDDSNMGSLRALRALRALRPLRLISRLEGLQIVINTMLRAFKPCASVGSVALVFYTVFSIVGINLFGGRFYSCTDPSRTCYPLAPGMTEEICPADIACVGNWTNPSSGSIEDRQWLNPTYEDSGTSYSFDNFFQAMLVLFEVASLEMWPSVMYSANDITDVGLAPKRNNSEGNSLFFCLFISVMTFFVMELFVTVIIDNFNEIKSERDGSAYMTEKQIEWVRTQKQLAARKPKEFIAPPPPEQKTRLELFNVVTGERFEMVIMGFIVANTLFMMMEYKGQSDGWTTFLSVMNYIFAFVFTAEMALKWYAMGASAYFSNKWNKFDATIVTMTLISIILDWCKVELPFDPTLLRVGRVARVFRIVKSSPSLKAITQTIFLSLPSMANVGMVLTLIFFIFAIAGMGIFGGMKKGDFIWTWCNFDSFFMSLVTLFRCATGESWNGLMHDAMEHSSLAVFYFAFFQLVASYVLLNLFVAIILDQMSDQMEAVKEQADQLKQFSDAWKKVKLHSVGGDVMQLAKNISAIANNPGGDAEDGTSSDAAAAAINSPGTRRRSMTDRAAEWYANREKSKRERWAKKEKNVHFLPAYYLLKLVRMLPAPLGLASAEDVKKEMVSSRSGRREVVEAEEVVEATNPNYEVLQFVRECDIPIVDGAWVEYKEVLHAVFFRATREANMRNGDDGEDDAEGGTQWFHLQQFQRDTPLEHDGKRYLSDIPADDGDDGSGGPLAGDGDTSRVTVEARDHKNTQRFTADEWFACVAMQAWFRGSRGRKKVNRMIEKRRSMMEQVHLDDIGALVSGKREKKKKRKKEKKKREGGMGRKYKLENL</sequence>
<comment type="subcellular location">
    <subcellularLocation>
        <location evidence="1 12">Membrane</location>
        <topology evidence="1 12">Multi-pass membrane protein</topology>
    </subcellularLocation>
</comment>
<feature type="domain" description="Ion transport" evidence="15">
    <location>
        <begin position="1490"/>
        <end position="1717"/>
    </location>
</feature>
<evidence type="ECO:0000256" key="14">
    <source>
        <dbReference type="SAM" id="Phobius"/>
    </source>
</evidence>
<dbReference type="EMBL" id="BRYA01000542">
    <property type="protein sequence ID" value="GMI22138.1"/>
    <property type="molecule type" value="Genomic_DNA"/>
</dbReference>
<evidence type="ECO:0000259" key="15">
    <source>
        <dbReference type="Pfam" id="PF00520"/>
    </source>
</evidence>
<feature type="transmembrane region" description="Helical" evidence="14">
    <location>
        <begin position="1519"/>
        <end position="1537"/>
    </location>
</feature>
<dbReference type="InterPro" id="IPR027359">
    <property type="entry name" value="Volt_channel_dom_sf"/>
</dbReference>
<dbReference type="InterPro" id="IPR005821">
    <property type="entry name" value="Ion_trans_dom"/>
</dbReference>
<feature type="transmembrane region" description="Helical" evidence="14">
    <location>
        <begin position="859"/>
        <end position="882"/>
    </location>
</feature>
<dbReference type="Gene3D" id="1.20.120.350">
    <property type="entry name" value="Voltage-gated potassium channels. Chain C"/>
    <property type="match status" value="4"/>
</dbReference>
<feature type="binding site" evidence="11">
    <location>
        <position position="1378"/>
    </location>
    <ligand>
        <name>Ca(2+)</name>
        <dbReference type="ChEBI" id="CHEBI:29108"/>
    </ligand>
</feature>
<dbReference type="GO" id="GO:0005245">
    <property type="term" value="F:voltage-gated calcium channel activity"/>
    <property type="evidence" value="ECO:0007669"/>
    <property type="project" value="InterPro"/>
</dbReference>
<evidence type="ECO:0000313" key="17">
    <source>
        <dbReference type="Proteomes" id="UP001165065"/>
    </source>
</evidence>
<protein>
    <recommendedName>
        <fullName evidence="15">Ion transport domain-containing protein</fullName>
    </recommendedName>
</protein>
<gene>
    <name evidence="16" type="ORF">TrCOL_g12459</name>
</gene>
<evidence type="ECO:0000256" key="3">
    <source>
        <dbReference type="ARBA" id="ARBA00022692"/>
    </source>
</evidence>
<feature type="transmembrane region" description="Helical" evidence="14">
    <location>
        <begin position="366"/>
        <end position="385"/>
    </location>
</feature>
<keyword evidence="4" id="KW-0677">Repeat</keyword>
<keyword evidence="3 14" id="KW-0812">Transmembrane</keyword>
<dbReference type="GO" id="GO:0001518">
    <property type="term" value="C:voltage-gated sodium channel complex"/>
    <property type="evidence" value="ECO:0007669"/>
    <property type="project" value="TreeGrafter"/>
</dbReference>
<dbReference type="SUPFAM" id="SSF81324">
    <property type="entry name" value="Voltage-gated potassium channels"/>
    <property type="match status" value="4"/>
</dbReference>
<keyword evidence="12" id="KW-0109">Calcium transport</keyword>
<feature type="region of interest" description="Disordered" evidence="13">
    <location>
        <begin position="1936"/>
        <end position="1966"/>
    </location>
</feature>
<reference evidence="17" key="1">
    <citation type="journal article" date="2023" name="Commun. Biol.">
        <title>Genome analysis of Parmales, the sister group of diatoms, reveals the evolutionary specialization of diatoms from phago-mixotrophs to photoautotrophs.</title>
        <authorList>
            <person name="Ban H."/>
            <person name="Sato S."/>
            <person name="Yoshikawa S."/>
            <person name="Yamada K."/>
            <person name="Nakamura Y."/>
            <person name="Ichinomiya M."/>
            <person name="Sato N."/>
            <person name="Blanc-Mathieu R."/>
            <person name="Endo H."/>
            <person name="Kuwata A."/>
            <person name="Ogata H."/>
        </authorList>
    </citation>
    <scope>NUCLEOTIDE SEQUENCE [LARGE SCALE GENOMIC DNA]</scope>
</reference>
<evidence type="ECO:0000256" key="8">
    <source>
        <dbReference type="ARBA" id="ARBA00023136"/>
    </source>
</evidence>
<feature type="transmembrane region" description="Helical" evidence="14">
    <location>
        <begin position="1618"/>
        <end position="1640"/>
    </location>
</feature>
<feature type="transmembrane region" description="Helical" evidence="14">
    <location>
        <begin position="1133"/>
        <end position="1159"/>
    </location>
</feature>
<dbReference type="FunFam" id="1.20.120.350:FF:000095">
    <property type="entry name" value="Voltage-gated Ca2+ channel, alpha subunit"/>
    <property type="match status" value="1"/>
</dbReference>
<evidence type="ECO:0000256" key="4">
    <source>
        <dbReference type="ARBA" id="ARBA00022737"/>
    </source>
</evidence>
<evidence type="ECO:0000256" key="7">
    <source>
        <dbReference type="ARBA" id="ARBA00023065"/>
    </source>
</evidence>
<feature type="transmembrane region" description="Helical" evidence="14">
    <location>
        <begin position="1686"/>
        <end position="1709"/>
    </location>
</feature>
<name>A0A9W7L2F9_9STRA</name>
<dbReference type="PANTHER" id="PTHR10037">
    <property type="entry name" value="VOLTAGE-GATED CATION CHANNEL CALCIUM AND SODIUM"/>
    <property type="match status" value="1"/>
</dbReference>
<keyword evidence="7" id="KW-0406">Ion transport</keyword>
<evidence type="ECO:0000256" key="1">
    <source>
        <dbReference type="ARBA" id="ARBA00004141"/>
    </source>
</evidence>
<evidence type="ECO:0000256" key="12">
    <source>
        <dbReference type="RuleBase" id="RU003808"/>
    </source>
</evidence>
<dbReference type="PRINTS" id="PR00167">
    <property type="entry name" value="CACHANNEL"/>
</dbReference>
<feature type="transmembrane region" description="Helical" evidence="14">
    <location>
        <begin position="405"/>
        <end position="426"/>
    </location>
</feature>
<dbReference type="InterPro" id="IPR043203">
    <property type="entry name" value="VGCC_Ca_Na"/>
</dbReference>
<dbReference type="PROSITE" id="PS50096">
    <property type="entry name" value="IQ"/>
    <property type="match status" value="1"/>
</dbReference>
<evidence type="ECO:0000256" key="2">
    <source>
        <dbReference type="ARBA" id="ARBA00022448"/>
    </source>
</evidence>
<feature type="transmembrane region" description="Helical" evidence="14">
    <location>
        <begin position="438"/>
        <end position="462"/>
    </location>
</feature>
<dbReference type="Pfam" id="PF00520">
    <property type="entry name" value="Ion_trans"/>
    <property type="match status" value="4"/>
</dbReference>
<proteinExistence type="inferred from homology"/>
<organism evidence="16 17">
    <name type="scientific">Triparma columacea</name>
    <dbReference type="NCBI Taxonomy" id="722753"/>
    <lineage>
        <taxon>Eukaryota</taxon>
        <taxon>Sar</taxon>
        <taxon>Stramenopiles</taxon>
        <taxon>Ochrophyta</taxon>
        <taxon>Bolidophyceae</taxon>
        <taxon>Parmales</taxon>
        <taxon>Triparmaceae</taxon>
        <taxon>Triparma</taxon>
    </lineage>
</organism>
<evidence type="ECO:0000256" key="11">
    <source>
        <dbReference type="PIRSR" id="PIRSR602077-1"/>
    </source>
</evidence>
<keyword evidence="2" id="KW-0813">Transport</keyword>
<feature type="transmembrane region" description="Helical" evidence="14">
    <location>
        <begin position="1277"/>
        <end position="1298"/>
    </location>
</feature>
<evidence type="ECO:0000256" key="10">
    <source>
        <dbReference type="ARBA" id="ARBA00023303"/>
    </source>
</evidence>
<evidence type="ECO:0000256" key="9">
    <source>
        <dbReference type="ARBA" id="ARBA00023180"/>
    </source>
</evidence>
<feature type="compositionally biased region" description="Basic and acidic residues" evidence="13">
    <location>
        <begin position="122"/>
        <end position="133"/>
    </location>
</feature>
<keyword evidence="9" id="KW-0325">Glycoprotein</keyword>
<dbReference type="GO" id="GO:0046872">
    <property type="term" value="F:metal ion binding"/>
    <property type="evidence" value="ECO:0007669"/>
    <property type="project" value="UniProtKB-KW"/>
</dbReference>
<feature type="transmembrane region" description="Helical" evidence="14">
    <location>
        <begin position="1646"/>
        <end position="1665"/>
    </location>
</feature>
<feature type="compositionally biased region" description="Polar residues" evidence="13">
    <location>
        <begin position="202"/>
        <end position="225"/>
    </location>
</feature>
<feature type="domain" description="Ion transport" evidence="15">
    <location>
        <begin position="1140"/>
        <end position="1439"/>
    </location>
</feature>